<evidence type="ECO:0000313" key="3">
    <source>
        <dbReference type="Proteomes" id="UP000530928"/>
    </source>
</evidence>
<dbReference type="Pfam" id="PF01636">
    <property type="entry name" value="APH"/>
    <property type="match status" value="1"/>
</dbReference>
<comment type="caution">
    <text evidence="2">The sequence shown here is derived from an EMBL/GenBank/DDBJ whole genome shotgun (WGS) entry which is preliminary data.</text>
</comment>
<name>A0A7W0CPS5_9ACTN</name>
<reference evidence="2 3" key="1">
    <citation type="submission" date="2020-07" db="EMBL/GenBank/DDBJ databases">
        <title>Genomic Encyclopedia of Type Strains, Phase IV (KMG-IV): sequencing the most valuable type-strain genomes for metagenomic binning, comparative biology and taxonomic classification.</title>
        <authorList>
            <person name="Goeker M."/>
        </authorList>
    </citation>
    <scope>NUCLEOTIDE SEQUENCE [LARGE SCALE GENOMIC DNA]</scope>
    <source>
        <strain evidence="2 3">DSM 45533</strain>
    </source>
</reference>
<dbReference type="Gene3D" id="3.90.1200.10">
    <property type="match status" value="1"/>
</dbReference>
<protein>
    <recommendedName>
        <fullName evidence="1">Aminoglycoside phosphotransferase domain-containing protein</fullName>
    </recommendedName>
</protein>
<organism evidence="2 3">
    <name type="scientific">Nonomuraea soli</name>
    <dbReference type="NCBI Taxonomy" id="1032476"/>
    <lineage>
        <taxon>Bacteria</taxon>
        <taxon>Bacillati</taxon>
        <taxon>Actinomycetota</taxon>
        <taxon>Actinomycetes</taxon>
        <taxon>Streptosporangiales</taxon>
        <taxon>Streptosporangiaceae</taxon>
        <taxon>Nonomuraea</taxon>
    </lineage>
</organism>
<dbReference type="RefSeq" id="WP_181613809.1">
    <property type="nucleotide sequence ID" value="NZ_BAABAM010000004.1"/>
</dbReference>
<dbReference type="EMBL" id="JACDUR010000006">
    <property type="protein sequence ID" value="MBA2895116.1"/>
    <property type="molecule type" value="Genomic_DNA"/>
</dbReference>
<accession>A0A7W0CPS5</accession>
<sequence length="254" mass="28090">MKEHPLEGGNVSAGVVRVGDTVRRPAGPWTPAVHALLTHLHEAGFRGAPRPLGLDEQGREVLTFARGEVVWPDHFALVEPDEHLAGVAALFRELHDACEGFTPPPDARWQRLIPPEGDDLIVHHDLAPWNLVKGDGWTIIDWDGAGPGSRLWDLAYAVHGFVPLMAHPHWRRDDAAARVRTFADAYGLGEADRRALVPMLARRARSMHDFLRDQAAAGARPWAGLWADGHGAVWLNDAAYTEEREQEWLTALLA</sequence>
<proteinExistence type="predicted"/>
<evidence type="ECO:0000313" key="2">
    <source>
        <dbReference type="EMBL" id="MBA2895116.1"/>
    </source>
</evidence>
<dbReference type="Proteomes" id="UP000530928">
    <property type="component" value="Unassembled WGS sequence"/>
</dbReference>
<dbReference type="AlphaFoldDB" id="A0A7W0CPS5"/>
<dbReference type="SUPFAM" id="SSF56112">
    <property type="entry name" value="Protein kinase-like (PK-like)"/>
    <property type="match status" value="1"/>
</dbReference>
<dbReference type="InterPro" id="IPR002575">
    <property type="entry name" value="Aminoglycoside_PTrfase"/>
</dbReference>
<gene>
    <name evidence="2" type="ORF">HNR30_006488</name>
</gene>
<dbReference type="InterPro" id="IPR011009">
    <property type="entry name" value="Kinase-like_dom_sf"/>
</dbReference>
<keyword evidence="3" id="KW-1185">Reference proteome</keyword>
<evidence type="ECO:0000259" key="1">
    <source>
        <dbReference type="Pfam" id="PF01636"/>
    </source>
</evidence>
<feature type="domain" description="Aminoglycoside phosphotransferase" evidence="1">
    <location>
        <begin position="107"/>
        <end position="193"/>
    </location>
</feature>